<protein>
    <submittedName>
        <fullName evidence="1">Uncharacterized protein</fullName>
    </submittedName>
</protein>
<evidence type="ECO:0000313" key="1">
    <source>
        <dbReference type="EMBL" id="MFC4507002.1"/>
    </source>
</evidence>
<dbReference type="Proteomes" id="UP001595839">
    <property type="component" value="Unassembled WGS sequence"/>
</dbReference>
<evidence type="ECO:0000313" key="2">
    <source>
        <dbReference type="Proteomes" id="UP001595839"/>
    </source>
</evidence>
<organism evidence="1 2">
    <name type="scientific">Streptomyces vulcanius</name>
    <dbReference type="NCBI Taxonomy" id="1441876"/>
    <lineage>
        <taxon>Bacteria</taxon>
        <taxon>Bacillati</taxon>
        <taxon>Actinomycetota</taxon>
        <taxon>Actinomycetes</taxon>
        <taxon>Kitasatosporales</taxon>
        <taxon>Streptomycetaceae</taxon>
        <taxon>Streptomyces</taxon>
    </lineage>
</organism>
<proteinExistence type="predicted"/>
<comment type="caution">
    <text evidence="1">The sequence shown here is derived from an EMBL/GenBank/DDBJ whole genome shotgun (WGS) entry which is preliminary data.</text>
</comment>
<sequence>MAEYIRLLLCKDCGSMEELPDYQGDPRQDFLLDTLVKRHRNPDGSPHIAHPLMKVEKRHWDSPSTREEIIKRIRENTGHTGFDPAFYAAKNTFQEDALQCWQAHNRSVTCSDWCTDKKRLTPDTAAERKAAGLPKYRSSKDIYLCHFCPVANAVRRAAYDRAA</sequence>
<dbReference type="RefSeq" id="WP_381177381.1">
    <property type="nucleotide sequence ID" value="NZ_JBHSFK010000050.1"/>
</dbReference>
<reference evidence="2" key="1">
    <citation type="journal article" date="2019" name="Int. J. Syst. Evol. Microbiol.">
        <title>The Global Catalogue of Microorganisms (GCM) 10K type strain sequencing project: providing services to taxonomists for standard genome sequencing and annotation.</title>
        <authorList>
            <consortium name="The Broad Institute Genomics Platform"/>
            <consortium name="The Broad Institute Genome Sequencing Center for Infectious Disease"/>
            <person name="Wu L."/>
            <person name="Ma J."/>
        </authorList>
    </citation>
    <scope>NUCLEOTIDE SEQUENCE [LARGE SCALE GENOMIC DNA]</scope>
    <source>
        <strain evidence="2">CGMCC 4.7177</strain>
    </source>
</reference>
<gene>
    <name evidence="1" type="ORF">ACFPIH_47475</name>
</gene>
<dbReference type="EMBL" id="JBHSFK010000050">
    <property type="protein sequence ID" value="MFC4507002.1"/>
    <property type="molecule type" value="Genomic_DNA"/>
</dbReference>
<keyword evidence="2" id="KW-1185">Reference proteome</keyword>
<name>A0ABV9B5M7_9ACTN</name>
<accession>A0ABV9B5M7</accession>